<dbReference type="STRING" id="500610.SAMN02799615_02558"/>
<evidence type="ECO:0000259" key="7">
    <source>
        <dbReference type="Pfam" id="PF04138"/>
    </source>
</evidence>
<dbReference type="RefSeq" id="WP_026635559.1">
    <property type="nucleotide sequence ID" value="NZ_FONH01000008.1"/>
</dbReference>
<keyword evidence="9" id="KW-1185">Reference proteome</keyword>
<feature type="domain" description="GtrA/DPMS transmembrane" evidence="7">
    <location>
        <begin position="10"/>
        <end position="125"/>
    </location>
</feature>
<feature type="transmembrane region" description="Helical" evidence="6">
    <location>
        <begin position="72"/>
        <end position="92"/>
    </location>
</feature>
<sequence>MKLLKQGFGYGVVGGVQLGLDWMIFVALTAAGVATGGANVIGRATAAMLGFWLNGKWTFAENGGKPLGMQHFGRYVITWLSMTALSTCIVVATSRAQGMHAAWMVKPAADLVLAALGFTISKYWIYR</sequence>
<dbReference type="GO" id="GO:0000271">
    <property type="term" value="P:polysaccharide biosynthetic process"/>
    <property type="evidence" value="ECO:0007669"/>
    <property type="project" value="InterPro"/>
</dbReference>
<dbReference type="EMBL" id="FONH01000008">
    <property type="protein sequence ID" value="SFF14279.1"/>
    <property type="molecule type" value="Genomic_DNA"/>
</dbReference>
<dbReference type="GO" id="GO:0005886">
    <property type="term" value="C:plasma membrane"/>
    <property type="evidence" value="ECO:0007669"/>
    <property type="project" value="TreeGrafter"/>
</dbReference>
<keyword evidence="4 6" id="KW-1133">Transmembrane helix</keyword>
<organism evidence="8 9">
    <name type="scientific">Dyella marensis</name>
    <dbReference type="NCBI Taxonomy" id="500610"/>
    <lineage>
        <taxon>Bacteria</taxon>
        <taxon>Pseudomonadati</taxon>
        <taxon>Pseudomonadota</taxon>
        <taxon>Gammaproteobacteria</taxon>
        <taxon>Lysobacterales</taxon>
        <taxon>Rhodanobacteraceae</taxon>
        <taxon>Dyella</taxon>
    </lineage>
</organism>
<dbReference type="InterPro" id="IPR051401">
    <property type="entry name" value="GtrA_CellWall_Glycosyl"/>
</dbReference>
<evidence type="ECO:0000256" key="5">
    <source>
        <dbReference type="ARBA" id="ARBA00023136"/>
    </source>
</evidence>
<dbReference type="Proteomes" id="UP000199477">
    <property type="component" value="Unassembled WGS sequence"/>
</dbReference>
<feature type="transmembrane region" description="Helical" evidence="6">
    <location>
        <begin position="104"/>
        <end position="125"/>
    </location>
</feature>
<evidence type="ECO:0000256" key="2">
    <source>
        <dbReference type="ARBA" id="ARBA00009399"/>
    </source>
</evidence>
<evidence type="ECO:0000256" key="6">
    <source>
        <dbReference type="SAM" id="Phobius"/>
    </source>
</evidence>
<dbReference type="Pfam" id="PF04138">
    <property type="entry name" value="GtrA_DPMS_TM"/>
    <property type="match status" value="1"/>
</dbReference>
<evidence type="ECO:0000256" key="1">
    <source>
        <dbReference type="ARBA" id="ARBA00004141"/>
    </source>
</evidence>
<evidence type="ECO:0000256" key="4">
    <source>
        <dbReference type="ARBA" id="ARBA00022989"/>
    </source>
</evidence>
<dbReference type="PANTHER" id="PTHR38459:SF1">
    <property type="entry name" value="PROPHAGE BACTOPRENOL-LINKED GLUCOSE TRANSLOCASE HOMOLOG"/>
    <property type="match status" value="1"/>
</dbReference>
<gene>
    <name evidence="8" type="ORF">SAMN02799615_02558</name>
</gene>
<evidence type="ECO:0000256" key="3">
    <source>
        <dbReference type="ARBA" id="ARBA00022692"/>
    </source>
</evidence>
<proteinExistence type="inferred from homology"/>
<accession>A0A1I2GAX0</accession>
<comment type="similarity">
    <text evidence="2">Belongs to the GtrA family.</text>
</comment>
<reference evidence="9" key="1">
    <citation type="submission" date="2016-10" db="EMBL/GenBank/DDBJ databases">
        <authorList>
            <person name="Varghese N."/>
            <person name="Submissions S."/>
        </authorList>
    </citation>
    <scope>NUCLEOTIDE SEQUENCE [LARGE SCALE GENOMIC DNA]</scope>
    <source>
        <strain evidence="9">UNC178MFTsu3.1</strain>
    </source>
</reference>
<evidence type="ECO:0000313" key="9">
    <source>
        <dbReference type="Proteomes" id="UP000199477"/>
    </source>
</evidence>
<feature type="transmembrane region" description="Helical" evidence="6">
    <location>
        <begin position="12"/>
        <end position="34"/>
    </location>
</feature>
<dbReference type="PANTHER" id="PTHR38459">
    <property type="entry name" value="PROPHAGE BACTOPRENOL-LINKED GLUCOSE TRANSLOCASE HOMOLOG"/>
    <property type="match status" value="1"/>
</dbReference>
<protein>
    <submittedName>
        <fullName evidence="8">GtrA-like protein</fullName>
    </submittedName>
</protein>
<dbReference type="AlphaFoldDB" id="A0A1I2GAX0"/>
<name>A0A1I2GAX0_9GAMM</name>
<evidence type="ECO:0000313" key="8">
    <source>
        <dbReference type="EMBL" id="SFF14279.1"/>
    </source>
</evidence>
<keyword evidence="3 6" id="KW-0812">Transmembrane</keyword>
<dbReference type="InterPro" id="IPR007267">
    <property type="entry name" value="GtrA_DPMS_TM"/>
</dbReference>
<comment type="subcellular location">
    <subcellularLocation>
        <location evidence="1">Membrane</location>
        <topology evidence="1">Multi-pass membrane protein</topology>
    </subcellularLocation>
</comment>
<keyword evidence="5 6" id="KW-0472">Membrane</keyword>